<sequence length="300" mass="33890">MEDELEHFLDVRDTLLASDSASPDQLKAHDRQLLGHLLKEVTESPALLSPDTRACELADLLAEQPERRLCVVEARDRVWPGELAQVQSSFIHERGQEAIAWWLAAHYRSLACPTDFPEPFTTQVWAARALIRRGYVPPAPWGDWYAALNREGDPEAVALTFWEASGGALWREWLPPVLAATDDTRVALLVNALAPRVTDDVLVAMLGATWHSRFLPWLASFRHDESLADSALREVRWLVGDREERHRGRQLWGMALDGVDWKRLFRVLPLGFRGRLWPACGHRIEGTPVSLHGGHWCPGS</sequence>
<dbReference type="EMBL" id="NSKD01000001">
    <property type="protein sequence ID" value="PAU82156.1"/>
    <property type="molecule type" value="Genomic_DNA"/>
</dbReference>
<keyword evidence="2" id="KW-1185">Reference proteome</keyword>
<comment type="caution">
    <text evidence="1">The sequence shown here is derived from an EMBL/GenBank/DDBJ whole genome shotgun (WGS) entry which is preliminary data.</text>
</comment>
<dbReference type="Proteomes" id="UP000218896">
    <property type="component" value="Unassembled WGS sequence"/>
</dbReference>
<dbReference type="RefSeq" id="WP_095616252.1">
    <property type="nucleotide sequence ID" value="NZ_NSKD01000001.1"/>
</dbReference>
<protein>
    <submittedName>
        <fullName evidence="1">Uncharacterized protein</fullName>
    </submittedName>
</protein>
<accession>A0A2A2F9P3</accession>
<dbReference type="AlphaFoldDB" id="A0A2A2F9P3"/>
<gene>
    <name evidence="1" type="ORF">CK501_03120</name>
</gene>
<reference evidence="1 2" key="1">
    <citation type="submission" date="2017-08" db="EMBL/GenBank/DDBJ databases">
        <title>Halovibrio sewagensis sp. nov., isolated from wastewater of high salinity.</title>
        <authorList>
            <person name="Dong X."/>
            <person name="Zhang G."/>
        </authorList>
    </citation>
    <scope>NUCLEOTIDE SEQUENCE [LARGE SCALE GENOMIC DNA]</scope>
    <source>
        <strain evidence="1 2">YL5-2</strain>
    </source>
</reference>
<evidence type="ECO:0000313" key="2">
    <source>
        <dbReference type="Proteomes" id="UP000218896"/>
    </source>
</evidence>
<name>A0A2A2F9P3_9GAMM</name>
<proteinExistence type="predicted"/>
<organism evidence="1 2">
    <name type="scientific">Halovibrio salipaludis</name>
    <dbReference type="NCBI Taxonomy" id="2032626"/>
    <lineage>
        <taxon>Bacteria</taxon>
        <taxon>Pseudomonadati</taxon>
        <taxon>Pseudomonadota</taxon>
        <taxon>Gammaproteobacteria</taxon>
        <taxon>Oceanospirillales</taxon>
        <taxon>Halomonadaceae</taxon>
        <taxon>Halovibrio</taxon>
    </lineage>
</organism>
<evidence type="ECO:0000313" key="1">
    <source>
        <dbReference type="EMBL" id="PAU82156.1"/>
    </source>
</evidence>
<dbReference type="OrthoDB" id="7055524at2"/>